<evidence type="ECO:0000256" key="4">
    <source>
        <dbReference type="ARBA" id="ARBA00023136"/>
    </source>
</evidence>
<dbReference type="RefSeq" id="WP_139667749.1">
    <property type="nucleotide sequence ID" value="NZ_VDLY02000007.1"/>
</dbReference>
<gene>
    <name evidence="7" type="ORF">FH607_012430</name>
</gene>
<dbReference type="GO" id="GO:0016020">
    <property type="term" value="C:membrane"/>
    <property type="evidence" value="ECO:0007669"/>
    <property type="project" value="UniProtKB-SubCell"/>
</dbReference>
<comment type="caution">
    <text evidence="7">The sequence shown here is derived from an EMBL/GenBank/DDBJ whole genome shotgun (WGS) entry which is preliminary data.</text>
</comment>
<feature type="transmembrane region" description="Helical" evidence="5">
    <location>
        <begin position="119"/>
        <end position="138"/>
    </location>
</feature>
<dbReference type="GO" id="GO:0030416">
    <property type="term" value="P:methylamine metabolic process"/>
    <property type="evidence" value="ECO:0007669"/>
    <property type="project" value="InterPro"/>
</dbReference>
<evidence type="ECO:0000313" key="8">
    <source>
        <dbReference type="Proteomes" id="UP000314251"/>
    </source>
</evidence>
<keyword evidence="8" id="KW-1185">Reference proteome</keyword>
<feature type="transmembrane region" description="Helical" evidence="5">
    <location>
        <begin position="150"/>
        <end position="171"/>
    </location>
</feature>
<feature type="domain" description="Methylamine utilisation protein MauE" evidence="6">
    <location>
        <begin position="3"/>
        <end position="134"/>
    </location>
</feature>
<dbReference type="Pfam" id="PF07291">
    <property type="entry name" value="MauE"/>
    <property type="match status" value="1"/>
</dbReference>
<dbReference type="EMBL" id="VDLY02000007">
    <property type="protein sequence ID" value="KAB8165743.1"/>
    <property type="molecule type" value="Genomic_DNA"/>
</dbReference>
<dbReference type="InterPro" id="IPR009908">
    <property type="entry name" value="Methylamine_util_MauE"/>
</dbReference>
<evidence type="ECO:0000256" key="1">
    <source>
        <dbReference type="ARBA" id="ARBA00004141"/>
    </source>
</evidence>
<evidence type="ECO:0000256" key="2">
    <source>
        <dbReference type="ARBA" id="ARBA00022692"/>
    </source>
</evidence>
<sequence length="194" mass="18659">MTSLLTAVATGVTLLALLAGCAGHVTRPRLLPEALAAHRLLPPRAVAPAAHAVTAAEGLLALALGGALLAGQRAALAGALGVAALLFAGYAGYTRRALATGRGGPCGCSRAEVPLSGWVVGRAAAFAGLAALGAGLAAGPAAPPEGAAEWATAALAAASLAPLLWSLPAALAQPAAPQRPLPSFAVVSVPNGGR</sequence>
<evidence type="ECO:0000259" key="6">
    <source>
        <dbReference type="Pfam" id="PF07291"/>
    </source>
</evidence>
<accession>A0A5N6ACG6</accession>
<dbReference type="AlphaFoldDB" id="A0A5N6ACG6"/>
<reference evidence="7" key="1">
    <citation type="submission" date="2019-10" db="EMBL/GenBank/DDBJ databases">
        <title>Nonomuraea sp. nov., isolated from Phyllanthus amarus.</title>
        <authorList>
            <person name="Klykleung N."/>
            <person name="Tanasupawat S."/>
        </authorList>
    </citation>
    <scope>NUCLEOTIDE SEQUENCE [LARGE SCALE GENOMIC DNA]</scope>
    <source>
        <strain evidence="7">3MP-10</strain>
    </source>
</reference>
<keyword evidence="2 5" id="KW-0812">Transmembrane</keyword>
<evidence type="ECO:0000256" key="3">
    <source>
        <dbReference type="ARBA" id="ARBA00022989"/>
    </source>
</evidence>
<feature type="transmembrane region" description="Helical" evidence="5">
    <location>
        <begin position="76"/>
        <end position="93"/>
    </location>
</feature>
<proteinExistence type="predicted"/>
<feature type="transmembrane region" description="Helical" evidence="5">
    <location>
        <begin position="47"/>
        <end position="69"/>
    </location>
</feature>
<comment type="subcellular location">
    <subcellularLocation>
        <location evidence="1">Membrane</location>
        <topology evidence="1">Multi-pass membrane protein</topology>
    </subcellularLocation>
</comment>
<keyword evidence="4 5" id="KW-0472">Membrane</keyword>
<evidence type="ECO:0000313" key="7">
    <source>
        <dbReference type="EMBL" id="KAB8165743.1"/>
    </source>
</evidence>
<keyword evidence="3 5" id="KW-1133">Transmembrane helix</keyword>
<organism evidence="7 8">
    <name type="scientific">Streptomyces mimosae</name>
    <dbReference type="NCBI Taxonomy" id="2586635"/>
    <lineage>
        <taxon>Bacteria</taxon>
        <taxon>Bacillati</taxon>
        <taxon>Actinomycetota</taxon>
        <taxon>Actinomycetes</taxon>
        <taxon>Kitasatosporales</taxon>
        <taxon>Streptomycetaceae</taxon>
        <taxon>Streptomyces</taxon>
    </lineage>
</organism>
<dbReference type="Proteomes" id="UP000314251">
    <property type="component" value="Unassembled WGS sequence"/>
</dbReference>
<name>A0A5N6ACG6_9ACTN</name>
<protein>
    <submittedName>
        <fullName evidence="7">Methylamine utilization protein MauE</fullName>
    </submittedName>
</protein>
<evidence type="ECO:0000256" key="5">
    <source>
        <dbReference type="SAM" id="Phobius"/>
    </source>
</evidence>